<organism evidence="1 2">
    <name type="scientific">Ogataea philodendri</name>
    <dbReference type="NCBI Taxonomy" id="1378263"/>
    <lineage>
        <taxon>Eukaryota</taxon>
        <taxon>Fungi</taxon>
        <taxon>Dikarya</taxon>
        <taxon>Ascomycota</taxon>
        <taxon>Saccharomycotina</taxon>
        <taxon>Pichiomycetes</taxon>
        <taxon>Pichiales</taxon>
        <taxon>Pichiaceae</taxon>
        <taxon>Ogataea</taxon>
    </lineage>
</organism>
<dbReference type="GeneID" id="70239136"/>
<proteinExistence type="predicted"/>
<reference evidence="1" key="1">
    <citation type="journal article" date="2021" name="Open Biol.">
        <title>Shared evolutionary footprints suggest mitochondrial oxidative damage underlies multiple complex I losses in fungi.</title>
        <authorList>
            <person name="Schikora-Tamarit M.A."/>
            <person name="Marcet-Houben M."/>
            <person name="Nosek J."/>
            <person name="Gabaldon T."/>
        </authorList>
    </citation>
    <scope>NUCLEOTIDE SEQUENCE</scope>
    <source>
        <strain evidence="1">CBS6075</strain>
    </source>
</reference>
<comment type="caution">
    <text evidence="1">The sequence shown here is derived from an EMBL/GenBank/DDBJ whole genome shotgun (WGS) entry which is preliminary data.</text>
</comment>
<dbReference type="RefSeq" id="XP_046057678.1">
    <property type="nucleotide sequence ID" value="XM_046208539.1"/>
</dbReference>
<keyword evidence="2" id="KW-1185">Reference proteome</keyword>
<dbReference type="Proteomes" id="UP000769157">
    <property type="component" value="Unassembled WGS sequence"/>
</dbReference>
<evidence type="ECO:0000313" key="2">
    <source>
        <dbReference type="Proteomes" id="UP000769157"/>
    </source>
</evidence>
<sequence>MVKSQSVPLQSVHGVLVSITLSQPLLVPVKMYFASGVKLTVNVDCLGGFSTPYGLVANCVILGSFSTSTKTGSLSTNAATNWNLFAGFITLHQTGHSKLQLRITLQLERSHKFTFQSLDDDSR</sequence>
<accession>A0A9P8NVG2</accession>
<gene>
    <name evidence="1" type="ORF">OGAPHI_007172</name>
</gene>
<dbReference type="EMBL" id="JAEUBE010000511">
    <property type="protein sequence ID" value="KAH3659967.1"/>
    <property type="molecule type" value="Genomic_DNA"/>
</dbReference>
<dbReference type="AlphaFoldDB" id="A0A9P8NVG2"/>
<reference evidence="1" key="2">
    <citation type="submission" date="2021-01" db="EMBL/GenBank/DDBJ databases">
        <authorList>
            <person name="Schikora-Tamarit M.A."/>
        </authorList>
    </citation>
    <scope>NUCLEOTIDE SEQUENCE</scope>
    <source>
        <strain evidence="1">CBS6075</strain>
    </source>
</reference>
<evidence type="ECO:0000313" key="1">
    <source>
        <dbReference type="EMBL" id="KAH3659967.1"/>
    </source>
</evidence>
<name>A0A9P8NVG2_9ASCO</name>
<protein>
    <submittedName>
        <fullName evidence="1">Uncharacterized protein</fullName>
    </submittedName>
</protein>